<dbReference type="EMBL" id="JARJCN010000031">
    <property type="protein sequence ID" value="KAJ7086351.1"/>
    <property type="molecule type" value="Genomic_DNA"/>
</dbReference>
<reference evidence="2" key="1">
    <citation type="submission" date="2023-03" db="EMBL/GenBank/DDBJ databases">
        <title>Massive genome expansion in bonnet fungi (Mycena s.s.) driven by repeated elements and novel gene families across ecological guilds.</title>
        <authorList>
            <consortium name="Lawrence Berkeley National Laboratory"/>
            <person name="Harder C.B."/>
            <person name="Miyauchi S."/>
            <person name="Viragh M."/>
            <person name="Kuo A."/>
            <person name="Thoen E."/>
            <person name="Andreopoulos B."/>
            <person name="Lu D."/>
            <person name="Skrede I."/>
            <person name="Drula E."/>
            <person name="Henrissat B."/>
            <person name="Morin E."/>
            <person name="Kohler A."/>
            <person name="Barry K."/>
            <person name="LaButti K."/>
            <person name="Morin E."/>
            <person name="Salamov A."/>
            <person name="Lipzen A."/>
            <person name="Mereny Z."/>
            <person name="Hegedus B."/>
            <person name="Baldrian P."/>
            <person name="Stursova M."/>
            <person name="Weitz H."/>
            <person name="Taylor A."/>
            <person name="Grigoriev I.V."/>
            <person name="Nagy L.G."/>
            <person name="Martin F."/>
            <person name="Kauserud H."/>
        </authorList>
    </citation>
    <scope>NUCLEOTIDE SEQUENCE</scope>
    <source>
        <strain evidence="2">CBHHK173m</strain>
    </source>
</reference>
<accession>A0AAD6U118</accession>
<feature type="compositionally biased region" description="Basic and acidic residues" evidence="1">
    <location>
        <begin position="184"/>
        <end position="193"/>
    </location>
</feature>
<comment type="caution">
    <text evidence="2">The sequence shown here is derived from an EMBL/GenBank/DDBJ whole genome shotgun (WGS) entry which is preliminary data.</text>
</comment>
<protein>
    <submittedName>
        <fullName evidence="2">Uncharacterized protein</fullName>
    </submittedName>
</protein>
<gene>
    <name evidence="2" type="ORF">B0H15DRAFT_801550</name>
</gene>
<sequence>MPPVHSRVRADTQSHIQSRDDPGFFYDRDKYGGRWWGPDHRPTWVHEIGVSLDTPAPPFVPQAYRANSGPVSQNTTQWDPAGRNRNRSASPPRFPVGSSSSGASRYGGLRRSPSPWERDSRSVSGARRRSPGRADPGLQRRRSPSPRSPPRFRGNSPGRYNEGHFRNAPRYDAPGPSHGRGRGRTQEHREYKPRGRPRSPARRGRDTRPKWVRTQYPPDVAKAVLGPHGHPMCPLEVSDENDDSDYGSDTVVSNLPDNWKATETLRVGDAKELERVGRKYDKTTIPDSPALGPWQGLRVRTVADSVNVLRWVARTENSAYEFMYQQCVRIARDPTILRTPGEIHLLRAQPDATKTFWLASTGNPRAPPRAADGTAMTMAPATAPAEEPDPDQVTYLGDAQLDGDDTIVISLERPTEGCDARSGSHTKLGIARRIYDSMPPDLWPLGFRISEALYPAKGVKTASAYWLDVAAWYTINALAPRRNRIGSSIERSRFLEVLWRVLSVAGTFNRIAQMGEFPDDTRPLEHYPFNAMNIAYSHVVCWLVQHGISREGNAVKALESYGRARRNKREGRDLPSYTEFTDGEAPHNAREMLSIGDDQVIHWRDLEHAPPADGTVTAYPRKPSAAMDVSSG</sequence>
<keyword evidence="3" id="KW-1185">Reference proteome</keyword>
<feature type="region of interest" description="Disordered" evidence="1">
    <location>
        <begin position="51"/>
        <end position="213"/>
    </location>
</feature>
<evidence type="ECO:0000313" key="3">
    <source>
        <dbReference type="Proteomes" id="UP001222325"/>
    </source>
</evidence>
<proteinExistence type="predicted"/>
<dbReference type="AlphaFoldDB" id="A0AAD6U118"/>
<feature type="region of interest" description="Disordered" evidence="1">
    <location>
        <begin position="1"/>
        <end position="25"/>
    </location>
</feature>
<feature type="compositionally biased region" description="Polar residues" evidence="1">
    <location>
        <begin position="69"/>
        <end position="78"/>
    </location>
</feature>
<name>A0AAD6U118_9AGAR</name>
<evidence type="ECO:0000256" key="1">
    <source>
        <dbReference type="SAM" id="MobiDB-lite"/>
    </source>
</evidence>
<organism evidence="2 3">
    <name type="scientific">Mycena belliarum</name>
    <dbReference type="NCBI Taxonomy" id="1033014"/>
    <lineage>
        <taxon>Eukaryota</taxon>
        <taxon>Fungi</taxon>
        <taxon>Dikarya</taxon>
        <taxon>Basidiomycota</taxon>
        <taxon>Agaricomycotina</taxon>
        <taxon>Agaricomycetes</taxon>
        <taxon>Agaricomycetidae</taxon>
        <taxon>Agaricales</taxon>
        <taxon>Marasmiineae</taxon>
        <taxon>Mycenaceae</taxon>
        <taxon>Mycena</taxon>
    </lineage>
</organism>
<evidence type="ECO:0000313" key="2">
    <source>
        <dbReference type="EMBL" id="KAJ7086351.1"/>
    </source>
</evidence>
<feature type="compositionally biased region" description="Basic and acidic residues" evidence="1">
    <location>
        <begin position="8"/>
        <end position="25"/>
    </location>
</feature>
<feature type="compositionally biased region" description="Low complexity" evidence="1">
    <location>
        <begin position="97"/>
        <end position="112"/>
    </location>
</feature>
<dbReference type="Proteomes" id="UP001222325">
    <property type="component" value="Unassembled WGS sequence"/>
</dbReference>
<feature type="region of interest" description="Disordered" evidence="1">
    <location>
        <begin position="611"/>
        <end position="632"/>
    </location>
</feature>